<dbReference type="CDD" id="cd06291">
    <property type="entry name" value="PBP1_Qymf-like"/>
    <property type="match status" value="1"/>
</dbReference>
<evidence type="ECO:0000256" key="2">
    <source>
        <dbReference type="ARBA" id="ARBA00023015"/>
    </source>
</evidence>
<dbReference type="PANTHER" id="PTHR30146">
    <property type="entry name" value="LACI-RELATED TRANSCRIPTIONAL REPRESSOR"/>
    <property type="match status" value="1"/>
</dbReference>
<comment type="caution">
    <text evidence="6">The sequence shown here is derived from an EMBL/GenBank/DDBJ whole genome shotgun (WGS) entry which is preliminary data.</text>
</comment>
<evidence type="ECO:0000256" key="1">
    <source>
        <dbReference type="ARBA" id="ARBA00022491"/>
    </source>
</evidence>
<dbReference type="InterPro" id="IPR000843">
    <property type="entry name" value="HTH_LacI"/>
</dbReference>
<dbReference type="STRING" id="1423806.FD15_GL000153"/>
<sequence length="356" mass="40731">MQGPKERKLQRTTWVVFSDRGYQMANMNDVSRLAGVSRGTVSNYINGLKVRPAAQERIENAIKKLNYVPNAAARTLKTNRSSYVVLIIPRVDTPFFSELSYCMQQVLKENGYKMILCNSNSRPQEEFEYIQMAKTQKVAGIITMSYADIRELVPPDIPLVALENKVADFFPLITSDNYHGGSLAASKLYSLGARKLLFISKAPVKDVSQIREQGFRDYCEDNKIEHDRFVAQNKANFVDDFRYFIESEVTDKKFKYDGVFSDSDEYVSDFWYLLQQRKIAVPEEVQLIGFDGARVYPRQQVVVSSIKQPVTEITRQAFKSLQQQLIGKNNTQNEMYEPLVLPVSFIQGQTTKQAES</sequence>
<dbReference type="eggNOG" id="COG1609">
    <property type="taxonomic scope" value="Bacteria"/>
</dbReference>
<dbReference type="InterPro" id="IPR028082">
    <property type="entry name" value="Peripla_BP_I"/>
</dbReference>
<dbReference type="GO" id="GO:0000976">
    <property type="term" value="F:transcription cis-regulatory region binding"/>
    <property type="evidence" value="ECO:0007669"/>
    <property type="project" value="TreeGrafter"/>
</dbReference>
<dbReference type="Pfam" id="PF00356">
    <property type="entry name" value="LacI"/>
    <property type="match status" value="1"/>
</dbReference>
<dbReference type="SMART" id="SM00354">
    <property type="entry name" value="HTH_LACI"/>
    <property type="match status" value="1"/>
</dbReference>
<dbReference type="SUPFAM" id="SSF47413">
    <property type="entry name" value="lambda repressor-like DNA-binding domains"/>
    <property type="match status" value="1"/>
</dbReference>
<feature type="domain" description="HTH lacI-type" evidence="5">
    <location>
        <begin position="25"/>
        <end position="78"/>
    </location>
</feature>
<accession>A0A023D053</accession>
<dbReference type="AlphaFoldDB" id="A0A023D053"/>
<dbReference type="InterPro" id="IPR046335">
    <property type="entry name" value="LacI/GalR-like_sensor"/>
</dbReference>
<evidence type="ECO:0000256" key="4">
    <source>
        <dbReference type="ARBA" id="ARBA00023163"/>
    </source>
</evidence>
<gene>
    <name evidence="6" type="ORF">FD15_GL000153</name>
</gene>
<dbReference type="SUPFAM" id="SSF53822">
    <property type="entry name" value="Periplasmic binding protein-like I"/>
    <property type="match status" value="1"/>
</dbReference>
<keyword evidence="4" id="KW-0804">Transcription</keyword>
<dbReference type="PROSITE" id="PS50932">
    <property type="entry name" value="HTH_LACI_2"/>
    <property type="match status" value="1"/>
</dbReference>
<dbReference type="InterPro" id="IPR010982">
    <property type="entry name" value="Lambda_DNA-bd_dom_sf"/>
</dbReference>
<evidence type="ECO:0000313" key="6">
    <source>
        <dbReference type="EMBL" id="KRN06605.1"/>
    </source>
</evidence>
<organism evidence="6 7">
    <name type="scientific">Liquorilactobacillus sucicola DSM 21376 = JCM 15457</name>
    <dbReference type="NCBI Taxonomy" id="1423806"/>
    <lineage>
        <taxon>Bacteria</taxon>
        <taxon>Bacillati</taxon>
        <taxon>Bacillota</taxon>
        <taxon>Bacilli</taxon>
        <taxon>Lactobacillales</taxon>
        <taxon>Lactobacillaceae</taxon>
        <taxon>Liquorilactobacillus</taxon>
    </lineage>
</organism>
<dbReference type="Pfam" id="PF13377">
    <property type="entry name" value="Peripla_BP_3"/>
    <property type="match status" value="1"/>
</dbReference>
<dbReference type="PATRIC" id="fig|1423806.3.peg.156"/>
<dbReference type="Gene3D" id="1.10.260.40">
    <property type="entry name" value="lambda repressor-like DNA-binding domains"/>
    <property type="match status" value="1"/>
</dbReference>
<keyword evidence="7" id="KW-1185">Reference proteome</keyword>
<protein>
    <submittedName>
        <fullName evidence="6">Transcriptional regulator</fullName>
    </submittedName>
</protein>
<dbReference type="CDD" id="cd01392">
    <property type="entry name" value="HTH_LacI"/>
    <property type="match status" value="1"/>
</dbReference>
<dbReference type="Proteomes" id="UP000050961">
    <property type="component" value="Unassembled WGS sequence"/>
</dbReference>
<reference evidence="6 7" key="1">
    <citation type="journal article" date="2015" name="Genome Announc.">
        <title>Expanding the biotechnology potential of lactobacilli through comparative genomics of 213 strains and associated genera.</title>
        <authorList>
            <person name="Sun Z."/>
            <person name="Harris H.M."/>
            <person name="McCann A."/>
            <person name="Guo C."/>
            <person name="Argimon S."/>
            <person name="Zhang W."/>
            <person name="Yang X."/>
            <person name="Jeffery I.B."/>
            <person name="Cooney J.C."/>
            <person name="Kagawa T.F."/>
            <person name="Liu W."/>
            <person name="Song Y."/>
            <person name="Salvetti E."/>
            <person name="Wrobel A."/>
            <person name="Rasinkangas P."/>
            <person name="Parkhill J."/>
            <person name="Rea M.C."/>
            <person name="O'Sullivan O."/>
            <person name="Ritari J."/>
            <person name="Douillard F.P."/>
            <person name="Paul Ross R."/>
            <person name="Yang R."/>
            <person name="Briner A.E."/>
            <person name="Felis G.E."/>
            <person name="de Vos W.M."/>
            <person name="Barrangou R."/>
            <person name="Klaenhammer T.R."/>
            <person name="Caufield P.W."/>
            <person name="Cui Y."/>
            <person name="Zhang H."/>
            <person name="O'Toole P.W."/>
        </authorList>
    </citation>
    <scope>NUCLEOTIDE SEQUENCE [LARGE SCALE GENOMIC DNA]</scope>
    <source>
        <strain evidence="6 7">DSM 21376</strain>
    </source>
</reference>
<dbReference type="Gene3D" id="3.40.50.2300">
    <property type="match status" value="2"/>
</dbReference>
<dbReference type="EMBL" id="AYZF01000008">
    <property type="protein sequence ID" value="KRN06605.1"/>
    <property type="molecule type" value="Genomic_DNA"/>
</dbReference>
<evidence type="ECO:0000256" key="3">
    <source>
        <dbReference type="ARBA" id="ARBA00023125"/>
    </source>
</evidence>
<keyword evidence="3" id="KW-0238">DNA-binding</keyword>
<keyword evidence="2" id="KW-0805">Transcription regulation</keyword>
<dbReference type="GO" id="GO:0003700">
    <property type="term" value="F:DNA-binding transcription factor activity"/>
    <property type="evidence" value="ECO:0007669"/>
    <property type="project" value="TreeGrafter"/>
</dbReference>
<evidence type="ECO:0000313" key="7">
    <source>
        <dbReference type="Proteomes" id="UP000050961"/>
    </source>
</evidence>
<proteinExistence type="predicted"/>
<keyword evidence="1" id="KW-0678">Repressor</keyword>
<name>A0A023D053_9LACO</name>
<dbReference type="PANTHER" id="PTHR30146:SF95">
    <property type="entry name" value="RIBOSE OPERON REPRESSOR"/>
    <property type="match status" value="1"/>
</dbReference>
<evidence type="ECO:0000259" key="5">
    <source>
        <dbReference type="PROSITE" id="PS50932"/>
    </source>
</evidence>